<dbReference type="InterPro" id="IPR029071">
    <property type="entry name" value="Ubiquitin-like_domsf"/>
</dbReference>
<dbReference type="PROSITE" id="PS50053">
    <property type="entry name" value="UBIQUITIN_2"/>
    <property type="match status" value="1"/>
</dbReference>
<feature type="domain" description="Ubiquitin-like" evidence="3">
    <location>
        <begin position="7"/>
        <end position="83"/>
    </location>
</feature>
<comment type="caution">
    <text evidence="4">The sequence shown here is derived from an EMBL/GenBank/DDBJ whole genome shotgun (WGS) entry which is preliminary data.</text>
</comment>
<comment type="similarity">
    <text evidence="1 2">Belongs to the EsaB family.</text>
</comment>
<proteinExistence type="inferred from homology"/>
<dbReference type="Gene3D" id="3.10.20.90">
    <property type="entry name" value="Phosphatidylinositol 3-kinase Catalytic Subunit, Chain A, domain 1"/>
    <property type="match status" value="1"/>
</dbReference>
<dbReference type="PIRSF" id="PIRSF037793">
    <property type="entry name" value="DUF_ubiquitin-like_YukD"/>
    <property type="match status" value="1"/>
</dbReference>
<evidence type="ECO:0000313" key="5">
    <source>
        <dbReference type="Proteomes" id="UP000019249"/>
    </source>
</evidence>
<accession>A0ABN0RJ10</accession>
<dbReference type="Pfam" id="PF08817">
    <property type="entry name" value="YukD"/>
    <property type="match status" value="1"/>
</dbReference>
<name>A0ABN0RJ10_9LIST</name>
<dbReference type="EMBL" id="AODF01000001">
    <property type="protein sequence ID" value="EUJ33944.1"/>
    <property type="molecule type" value="Genomic_DNA"/>
</dbReference>
<dbReference type="InterPro" id="IPR000626">
    <property type="entry name" value="Ubiquitin-like_dom"/>
</dbReference>
<dbReference type="Proteomes" id="UP000019249">
    <property type="component" value="Unassembled WGS sequence"/>
</dbReference>
<keyword evidence="5" id="KW-1185">Reference proteome</keyword>
<reference evidence="4 5" key="1">
    <citation type="journal article" date="2014" name="Int. J. Syst. Evol. Microbiol.">
        <title>Listeria floridensis sp. nov., Listeria aquatica sp. nov., Listeria cornellensis sp. nov., Listeria riparia sp. nov. and Listeria grandensis sp. nov., from agricultural and natural environments.</title>
        <authorList>
            <person name="den Bakker H.C."/>
            <person name="Warchocki S."/>
            <person name="Wright E.M."/>
            <person name="Allred A.F."/>
            <person name="Ahlstrom C."/>
            <person name="Manuel C.S."/>
            <person name="Stasiewicz M.J."/>
            <person name="Burrell A."/>
            <person name="Roof S."/>
            <person name="Strawn L."/>
            <person name="Fortes E.D."/>
            <person name="Nightingale K.K."/>
            <person name="Kephart D."/>
            <person name="Wiedmann M."/>
        </authorList>
    </citation>
    <scope>NUCLEOTIDE SEQUENCE [LARGE SCALE GENOMIC DNA]</scope>
    <source>
        <strain evidence="4 5">FSL S10-1187</strain>
    </source>
</reference>
<dbReference type="InterPro" id="IPR024962">
    <property type="entry name" value="YukD-like"/>
</dbReference>
<dbReference type="RefSeq" id="WP_036095938.1">
    <property type="nucleotide sequence ID" value="NZ_AODF01000001.1"/>
</dbReference>
<dbReference type="InterPro" id="IPR014921">
    <property type="entry name" value="EsaB"/>
</dbReference>
<evidence type="ECO:0000256" key="2">
    <source>
        <dbReference type="PIRNR" id="PIRNR037793"/>
    </source>
</evidence>
<evidence type="ECO:0000313" key="4">
    <source>
        <dbReference type="EMBL" id="EUJ33944.1"/>
    </source>
</evidence>
<protein>
    <submittedName>
        <fullName evidence="4">YukD family protein</fullName>
    </submittedName>
</protein>
<evidence type="ECO:0000256" key="1">
    <source>
        <dbReference type="ARBA" id="ARBA00011007"/>
    </source>
</evidence>
<sequence>MAKKTHINVTVDFTRWGQPTYDLRIPLHQTVRALILNLANTLNLERPNGSTCAIKAVNKGILLSDDDKLTDHHIADGDVLQIL</sequence>
<organism evidence="4 5">
    <name type="scientific">Listeria floridensis FSL S10-1187</name>
    <dbReference type="NCBI Taxonomy" id="1265817"/>
    <lineage>
        <taxon>Bacteria</taxon>
        <taxon>Bacillati</taxon>
        <taxon>Bacillota</taxon>
        <taxon>Bacilli</taxon>
        <taxon>Bacillales</taxon>
        <taxon>Listeriaceae</taxon>
        <taxon>Listeria</taxon>
    </lineage>
</organism>
<gene>
    <name evidence="4" type="ORF">MFLO_01960</name>
</gene>
<dbReference type="SUPFAM" id="SSF54236">
    <property type="entry name" value="Ubiquitin-like"/>
    <property type="match status" value="1"/>
</dbReference>
<evidence type="ECO:0000259" key="3">
    <source>
        <dbReference type="PROSITE" id="PS50053"/>
    </source>
</evidence>